<evidence type="ECO:0000313" key="2">
    <source>
        <dbReference type="Proteomes" id="UP000814128"/>
    </source>
</evidence>
<dbReference type="Proteomes" id="UP000814128">
    <property type="component" value="Unassembled WGS sequence"/>
</dbReference>
<reference evidence="1" key="1">
    <citation type="submission" date="2021-02" db="EMBL/GenBank/DDBJ databases">
        <authorList>
            <consortium name="DOE Joint Genome Institute"/>
            <person name="Ahrendt S."/>
            <person name="Looney B.P."/>
            <person name="Miyauchi S."/>
            <person name="Morin E."/>
            <person name="Drula E."/>
            <person name="Courty P.E."/>
            <person name="Chicoki N."/>
            <person name="Fauchery L."/>
            <person name="Kohler A."/>
            <person name="Kuo A."/>
            <person name="Labutti K."/>
            <person name="Pangilinan J."/>
            <person name="Lipzen A."/>
            <person name="Riley R."/>
            <person name="Andreopoulos W."/>
            <person name="He G."/>
            <person name="Johnson J."/>
            <person name="Barry K.W."/>
            <person name="Grigoriev I.V."/>
            <person name="Nagy L."/>
            <person name="Hibbett D."/>
            <person name="Henrissat B."/>
            <person name="Matheny P.B."/>
            <person name="Labbe J."/>
            <person name="Martin F."/>
        </authorList>
    </citation>
    <scope>NUCLEOTIDE SEQUENCE</scope>
    <source>
        <strain evidence="1">EC-137</strain>
    </source>
</reference>
<gene>
    <name evidence="1" type="ORF">K488DRAFT_45095</name>
</gene>
<dbReference type="EMBL" id="MU273497">
    <property type="protein sequence ID" value="KAI0034638.1"/>
    <property type="molecule type" value="Genomic_DNA"/>
</dbReference>
<proteinExistence type="predicted"/>
<protein>
    <submittedName>
        <fullName evidence="1">CRAL-TRIO domain-containing protein</fullName>
    </submittedName>
</protein>
<sequence>MALHCSRFLRARSYNVKDALKMLQECLEWRRTVQGVGMTELYKRLDPFDYPNREHVFRHWPMYFHKTDKHGRPVNIQSFGQVDLPELYKHVSPDQHWETVIVNAEALISEVLPACSSSAGRSIEHSLIIIDLKGFSLSQFWQMKSLVSRSLHASQSYYPETMGKLVIINAPRSFTTIWSFVKQLMNERTVKKVEVLGDKYSDLLLSLIPEENLPATLGGKCNCQGGCSLSNAGLWMDGRKERREQWLRGERRHPGVEWAEPELDEASRSTIYDIGTVKLDEEELLALNGGGTSPQPQTSAVAVSA</sequence>
<accession>A0ACB8QSG9</accession>
<organism evidence="1 2">
    <name type="scientific">Vararia minispora EC-137</name>
    <dbReference type="NCBI Taxonomy" id="1314806"/>
    <lineage>
        <taxon>Eukaryota</taxon>
        <taxon>Fungi</taxon>
        <taxon>Dikarya</taxon>
        <taxon>Basidiomycota</taxon>
        <taxon>Agaricomycotina</taxon>
        <taxon>Agaricomycetes</taxon>
        <taxon>Russulales</taxon>
        <taxon>Lachnocladiaceae</taxon>
        <taxon>Vararia</taxon>
    </lineage>
</organism>
<reference evidence="1" key="2">
    <citation type="journal article" date="2022" name="New Phytol.">
        <title>Evolutionary transition to the ectomycorrhizal habit in the genomes of a hyperdiverse lineage of mushroom-forming fungi.</title>
        <authorList>
            <person name="Looney B."/>
            <person name="Miyauchi S."/>
            <person name="Morin E."/>
            <person name="Drula E."/>
            <person name="Courty P.E."/>
            <person name="Kohler A."/>
            <person name="Kuo A."/>
            <person name="LaButti K."/>
            <person name="Pangilinan J."/>
            <person name="Lipzen A."/>
            <person name="Riley R."/>
            <person name="Andreopoulos W."/>
            <person name="He G."/>
            <person name="Johnson J."/>
            <person name="Nolan M."/>
            <person name="Tritt A."/>
            <person name="Barry K.W."/>
            <person name="Grigoriev I.V."/>
            <person name="Nagy L.G."/>
            <person name="Hibbett D."/>
            <person name="Henrissat B."/>
            <person name="Matheny P.B."/>
            <person name="Labbe J."/>
            <person name="Martin F.M."/>
        </authorList>
    </citation>
    <scope>NUCLEOTIDE SEQUENCE</scope>
    <source>
        <strain evidence="1">EC-137</strain>
    </source>
</reference>
<evidence type="ECO:0000313" key="1">
    <source>
        <dbReference type="EMBL" id="KAI0034638.1"/>
    </source>
</evidence>
<comment type="caution">
    <text evidence="1">The sequence shown here is derived from an EMBL/GenBank/DDBJ whole genome shotgun (WGS) entry which is preliminary data.</text>
</comment>
<keyword evidence="2" id="KW-1185">Reference proteome</keyword>
<name>A0ACB8QSG9_9AGAM</name>